<evidence type="ECO:0000313" key="2">
    <source>
        <dbReference type="Proteomes" id="UP000195437"/>
    </source>
</evidence>
<name>A0A1Y0IN90_9BACL</name>
<gene>
    <name evidence="1" type="ORF">CBW65_06690</name>
</gene>
<organism evidence="1 2">
    <name type="scientific">Tumebacillus avium</name>
    <dbReference type="NCBI Taxonomy" id="1903704"/>
    <lineage>
        <taxon>Bacteria</taxon>
        <taxon>Bacillati</taxon>
        <taxon>Bacillota</taxon>
        <taxon>Bacilli</taxon>
        <taxon>Bacillales</taxon>
        <taxon>Alicyclobacillaceae</taxon>
        <taxon>Tumebacillus</taxon>
    </lineage>
</organism>
<dbReference type="EMBL" id="CP021434">
    <property type="protein sequence ID" value="ARU60814.1"/>
    <property type="molecule type" value="Genomic_DNA"/>
</dbReference>
<dbReference type="OrthoDB" id="2375806at2"/>
<protein>
    <recommendedName>
        <fullName evidence="3">General stress protein 17M-like domain-containing protein</fullName>
    </recommendedName>
</protein>
<dbReference type="Proteomes" id="UP000195437">
    <property type="component" value="Chromosome"/>
</dbReference>
<evidence type="ECO:0000313" key="1">
    <source>
        <dbReference type="EMBL" id="ARU60814.1"/>
    </source>
</evidence>
<keyword evidence="2" id="KW-1185">Reference proteome</keyword>
<evidence type="ECO:0008006" key="3">
    <source>
        <dbReference type="Google" id="ProtNLM"/>
    </source>
</evidence>
<dbReference type="KEGG" id="tum:CBW65_06690"/>
<dbReference type="RefSeq" id="WP_087456203.1">
    <property type="nucleotide sequence ID" value="NZ_CP021434.1"/>
</dbReference>
<sequence length="126" mass="13473">MAKTQAILAYFNSEALAEKAKQQLVQQLDMKDEDCQIDRVSAQPGEATEKVLNPITSNFGGHETLIENVAPSNESVGRLLGSDPAVSGMADGSGMITGLDVLLTIVCPTDNVQQALQIVERNKGHH</sequence>
<proteinExistence type="predicted"/>
<reference evidence="2" key="1">
    <citation type="submission" date="2017-05" db="EMBL/GenBank/DDBJ databases">
        <authorList>
            <person name="Sung H."/>
        </authorList>
    </citation>
    <scope>NUCLEOTIDE SEQUENCE [LARGE SCALE GENOMIC DNA]</scope>
    <source>
        <strain evidence="2">AR23208</strain>
    </source>
</reference>
<accession>A0A1Y0IN90</accession>
<dbReference type="AlphaFoldDB" id="A0A1Y0IN90"/>